<comment type="subcellular location">
    <subcellularLocation>
        <location evidence="1">Membrane</location>
        <topology evidence="1">Multi-pass membrane protein</topology>
    </subcellularLocation>
</comment>
<evidence type="ECO:0000313" key="7">
    <source>
        <dbReference type="EMBL" id="SCX92545.1"/>
    </source>
</evidence>
<dbReference type="GO" id="GO:0016020">
    <property type="term" value="C:membrane"/>
    <property type="evidence" value="ECO:0007669"/>
    <property type="project" value="UniProtKB-SubCell"/>
</dbReference>
<proteinExistence type="predicted"/>
<dbReference type="InterPro" id="IPR009908">
    <property type="entry name" value="Methylamine_util_MauE"/>
</dbReference>
<dbReference type="GO" id="GO:0030416">
    <property type="term" value="P:methylamine metabolic process"/>
    <property type="evidence" value="ECO:0007669"/>
    <property type="project" value="InterPro"/>
</dbReference>
<dbReference type="UniPathway" id="UPA00895"/>
<keyword evidence="2 5" id="KW-0812">Transmembrane</keyword>
<protein>
    <submittedName>
        <fullName evidence="7">Methylamine utilisation protein MauE</fullName>
    </submittedName>
</protein>
<keyword evidence="4 5" id="KW-0472">Membrane</keyword>
<dbReference type="EMBL" id="FMUX01000002">
    <property type="protein sequence ID" value="SCX92545.1"/>
    <property type="molecule type" value="Genomic_DNA"/>
</dbReference>
<dbReference type="STRING" id="419481.SAMN05216233_102148"/>
<evidence type="ECO:0000256" key="5">
    <source>
        <dbReference type="SAM" id="Phobius"/>
    </source>
</evidence>
<evidence type="ECO:0000313" key="8">
    <source>
        <dbReference type="Proteomes" id="UP000198870"/>
    </source>
</evidence>
<keyword evidence="3 5" id="KW-1133">Transmembrane helix</keyword>
<keyword evidence="8" id="KW-1185">Reference proteome</keyword>
<evidence type="ECO:0000256" key="4">
    <source>
        <dbReference type="ARBA" id="ARBA00023136"/>
    </source>
</evidence>
<dbReference type="AlphaFoldDB" id="A0A1G5BQQ4"/>
<gene>
    <name evidence="7" type="ORF">SAMN05216233_102148</name>
</gene>
<accession>A0A1G5BQQ4</accession>
<evidence type="ECO:0000256" key="1">
    <source>
        <dbReference type="ARBA" id="ARBA00004141"/>
    </source>
</evidence>
<feature type="transmembrane region" description="Helical" evidence="5">
    <location>
        <begin position="53"/>
        <end position="73"/>
    </location>
</feature>
<feature type="domain" description="Methylamine utilisation protein MauE" evidence="6">
    <location>
        <begin position="8"/>
        <end position="138"/>
    </location>
</feature>
<dbReference type="RefSeq" id="WP_175469480.1">
    <property type="nucleotide sequence ID" value="NZ_FMUX01000002.1"/>
</dbReference>
<organism evidence="7 8">
    <name type="scientific">Desulfoluna spongiiphila</name>
    <dbReference type="NCBI Taxonomy" id="419481"/>
    <lineage>
        <taxon>Bacteria</taxon>
        <taxon>Pseudomonadati</taxon>
        <taxon>Thermodesulfobacteriota</taxon>
        <taxon>Desulfobacteria</taxon>
        <taxon>Desulfobacterales</taxon>
        <taxon>Desulfolunaceae</taxon>
        <taxon>Desulfoluna</taxon>
    </lineage>
</organism>
<feature type="transmembrane region" description="Helical" evidence="5">
    <location>
        <begin position="80"/>
        <end position="99"/>
    </location>
</feature>
<sequence length="160" mass="17449">MTFFLKNRWVYRGLRLFVAGIFLWSGVGKLMDPAAFAVVIDAFGILPEGFSGLVAVVLPVVEVAAGLALVFDLRGALGTLFVLMLCFMAILGYGIYLGLDIDCGCFGPEDPESRAFGGLRTALYRDVVFCGFMGLVALSRRLRRGAEQSVDVQRLDPRMV</sequence>
<reference evidence="7 8" key="1">
    <citation type="submission" date="2016-10" db="EMBL/GenBank/DDBJ databases">
        <authorList>
            <person name="de Groot N.N."/>
        </authorList>
    </citation>
    <scope>NUCLEOTIDE SEQUENCE [LARGE SCALE GENOMIC DNA]</scope>
    <source>
        <strain evidence="7 8">AA1</strain>
    </source>
</reference>
<dbReference type="Proteomes" id="UP000198870">
    <property type="component" value="Unassembled WGS sequence"/>
</dbReference>
<dbReference type="Pfam" id="PF07291">
    <property type="entry name" value="MauE"/>
    <property type="match status" value="1"/>
</dbReference>
<feature type="transmembrane region" description="Helical" evidence="5">
    <location>
        <begin position="119"/>
        <end position="138"/>
    </location>
</feature>
<evidence type="ECO:0000256" key="3">
    <source>
        <dbReference type="ARBA" id="ARBA00022989"/>
    </source>
</evidence>
<evidence type="ECO:0000256" key="2">
    <source>
        <dbReference type="ARBA" id="ARBA00022692"/>
    </source>
</evidence>
<evidence type="ECO:0000259" key="6">
    <source>
        <dbReference type="Pfam" id="PF07291"/>
    </source>
</evidence>
<name>A0A1G5BQQ4_9BACT</name>